<organism evidence="4 5">
    <name type="scientific">Streptacidiphilus jeojiensis</name>
    <dbReference type="NCBI Taxonomy" id="3229225"/>
    <lineage>
        <taxon>Bacteria</taxon>
        <taxon>Bacillati</taxon>
        <taxon>Actinomycetota</taxon>
        <taxon>Actinomycetes</taxon>
        <taxon>Kitasatosporales</taxon>
        <taxon>Streptomycetaceae</taxon>
        <taxon>Streptacidiphilus</taxon>
    </lineage>
</organism>
<proteinExistence type="inferred from homology"/>
<dbReference type="SUPFAM" id="SSF54919">
    <property type="entry name" value="Nucleoside diphosphate kinase, NDK"/>
    <property type="match status" value="1"/>
</dbReference>
<evidence type="ECO:0000313" key="5">
    <source>
        <dbReference type="Proteomes" id="UP001592581"/>
    </source>
</evidence>
<dbReference type="InterPro" id="IPR050126">
    <property type="entry name" value="Ap4A_hydrolase"/>
</dbReference>
<dbReference type="SUPFAM" id="SSF56300">
    <property type="entry name" value="Metallo-dependent phosphatases"/>
    <property type="match status" value="1"/>
</dbReference>
<accession>A0ABV6XX00</accession>
<evidence type="ECO:0000256" key="2">
    <source>
        <dbReference type="SAM" id="MobiDB-lite"/>
    </source>
</evidence>
<protein>
    <submittedName>
        <fullName evidence="4">Metallophosphoesterase family protein</fullName>
    </submittedName>
</protein>
<name>A0ABV6XX00_9ACTN</name>
<feature type="region of interest" description="Disordered" evidence="2">
    <location>
        <begin position="287"/>
        <end position="323"/>
    </location>
</feature>
<evidence type="ECO:0000313" key="4">
    <source>
        <dbReference type="EMBL" id="MFC1442622.1"/>
    </source>
</evidence>
<dbReference type="Gene3D" id="3.60.21.10">
    <property type="match status" value="1"/>
</dbReference>
<dbReference type="InterPro" id="IPR029052">
    <property type="entry name" value="Metallo-depent_PP-like"/>
</dbReference>
<keyword evidence="5" id="KW-1185">Reference proteome</keyword>
<comment type="similarity">
    <text evidence="1">Belongs to the metallophosphoesterase superfamily. YfcE family.</text>
</comment>
<feature type="compositionally biased region" description="Basic residues" evidence="2">
    <location>
        <begin position="299"/>
        <end position="308"/>
    </location>
</feature>
<evidence type="ECO:0000256" key="1">
    <source>
        <dbReference type="ARBA" id="ARBA00008950"/>
    </source>
</evidence>
<dbReference type="PANTHER" id="PTHR42850">
    <property type="entry name" value="METALLOPHOSPHOESTERASE"/>
    <property type="match status" value="1"/>
</dbReference>
<reference evidence="4 5" key="1">
    <citation type="submission" date="2024-06" db="EMBL/GenBank/DDBJ databases">
        <authorList>
            <person name="Lee S.D."/>
        </authorList>
    </citation>
    <scope>NUCLEOTIDE SEQUENCE [LARGE SCALE GENOMIC DNA]</scope>
    <source>
        <strain evidence="4 5">N1-10</strain>
    </source>
</reference>
<dbReference type="Pfam" id="PF12850">
    <property type="entry name" value="Metallophos_2"/>
    <property type="match status" value="1"/>
</dbReference>
<sequence length="590" mass="63120">MAVDDLLQLPFTRDPVRRSVYPDDIYFRETAALLEQWDDEQLDRMLCRSSFVMFKPDAVVGRRIEPALAFLADHGFQVLGCAVLELDPRIHRELWRYQLNAAPLAVVRTVDLILESGPCLLVALRHEGTAAPGETAPGLLAELKGSSGDRGKQGGGAATLRTVLGCELLCLNFVHAPDDPADLVRELGVLLPRPEREAVLAMLAAEEPPARAGVEALDAARRLYAAHPAHPLDPGAAPVPEALRRPGRLSGPELSAALDALGDPGDPRPRWDRIVIAAQLVEGLPAERRPLIGPPPGARKGHRARKAAGKADASGVDTVRYGPADWEGPPRRYGPVERVAVLSDTHGNVAALAAVLAEPEVRAADLVVLCGDLTWGPEPQATYELIAGLGERALCVRGNGDRYAREIAAGVRQPAPDRPRERWIPDRHSAEAMAFLAAVPFGLVVEIETLGTAFFCHGSPRSDHELVTPGTSAERFAELAGSADASVGAGVGLIVTGHTHLQFDRTVAGRRSVGPGSVGLPYHSGEPGTAYWTLLGPGIAHRSTRYDVTEAVERARRSGDPGVDRYVSTLLDPPTPEEIIADAEARLFAN</sequence>
<dbReference type="Proteomes" id="UP001592581">
    <property type="component" value="Unassembled WGS sequence"/>
</dbReference>
<feature type="domain" description="Calcineurin-like phosphoesterase" evidence="3">
    <location>
        <begin position="338"/>
        <end position="530"/>
    </location>
</feature>
<dbReference type="PANTHER" id="PTHR42850:SF2">
    <property type="entry name" value="BLL5683 PROTEIN"/>
    <property type="match status" value="1"/>
</dbReference>
<dbReference type="Gene3D" id="3.30.70.141">
    <property type="entry name" value="Nucleoside diphosphate kinase-like domain"/>
    <property type="match status" value="1"/>
</dbReference>
<dbReference type="InterPro" id="IPR036850">
    <property type="entry name" value="NDK-like_dom_sf"/>
</dbReference>
<comment type="caution">
    <text evidence="4">The sequence shown here is derived from an EMBL/GenBank/DDBJ whole genome shotgun (WGS) entry which is preliminary data.</text>
</comment>
<gene>
    <name evidence="4" type="ORF">ABUW04_30655</name>
</gene>
<dbReference type="RefSeq" id="WP_380567720.1">
    <property type="nucleotide sequence ID" value="NZ_JBEUKS010000013.1"/>
</dbReference>
<dbReference type="EMBL" id="JBEUKS010000013">
    <property type="protein sequence ID" value="MFC1442622.1"/>
    <property type="molecule type" value="Genomic_DNA"/>
</dbReference>
<evidence type="ECO:0000259" key="3">
    <source>
        <dbReference type="Pfam" id="PF12850"/>
    </source>
</evidence>
<dbReference type="InterPro" id="IPR024654">
    <property type="entry name" value="Calcineurin-like_PHP_lpxH"/>
</dbReference>